<name>A0A251TSJ2_HELAN</name>
<sequence>MFNYTHNHRPKKLKIFIIAVEYQRSPDIFNNHRRISTVNTGNNHAKNEGISVHINTSPENFVRQICSWGEKTSTTKLEKSVKGKLISI</sequence>
<dbReference type="InParanoid" id="A0A251TSJ2"/>
<dbReference type="Proteomes" id="UP000215914">
    <property type="component" value="Chromosome 9"/>
</dbReference>
<gene>
    <name evidence="1" type="ORF">HannXRQ_Chr09g0245511</name>
</gene>
<protein>
    <submittedName>
        <fullName evidence="1">Uncharacterized protein</fullName>
    </submittedName>
</protein>
<accession>A0A251TSJ2</accession>
<dbReference type="EMBL" id="CM007898">
    <property type="protein sequence ID" value="OTG14090.1"/>
    <property type="molecule type" value="Genomic_DNA"/>
</dbReference>
<evidence type="ECO:0000313" key="1">
    <source>
        <dbReference type="EMBL" id="OTG14090.1"/>
    </source>
</evidence>
<keyword evidence="2" id="KW-1185">Reference proteome</keyword>
<evidence type="ECO:0000313" key="2">
    <source>
        <dbReference type="Proteomes" id="UP000215914"/>
    </source>
</evidence>
<proteinExistence type="predicted"/>
<dbReference type="AlphaFoldDB" id="A0A251TSJ2"/>
<reference evidence="2" key="1">
    <citation type="journal article" date="2017" name="Nature">
        <title>The sunflower genome provides insights into oil metabolism, flowering and Asterid evolution.</title>
        <authorList>
            <person name="Badouin H."/>
            <person name="Gouzy J."/>
            <person name="Grassa C.J."/>
            <person name="Murat F."/>
            <person name="Staton S.E."/>
            <person name="Cottret L."/>
            <person name="Lelandais-Briere C."/>
            <person name="Owens G.L."/>
            <person name="Carrere S."/>
            <person name="Mayjonade B."/>
            <person name="Legrand L."/>
            <person name="Gill N."/>
            <person name="Kane N.C."/>
            <person name="Bowers J.E."/>
            <person name="Hubner S."/>
            <person name="Bellec A."/>
            <person name="Berard A."/>
            <person name="Berges H."/>
            <person name="Blanchet N."/>
            <person name="Boniface M.C."/>
            <person name="Brunel D."/>
            <person name="Catrice O."/>
            <person name="Chaidir N."/>
            <person name="Claudel C."/>
            <person name="Donnadieu C."/>
            <person name="Faraut T."/>
            <person name="Fievet G."/>
            <person name="Helmstetter N."/>
            <person name="King M."/>
            <person name="Knapp S.J."/>
            <person name="Lai Z."/>
            <person name="Le Paslier M.C."/>
            <person name="Lippi Y."/>
            <person name="Lorenzon L."/>
            <person name="Mandel J.R."/>
            <person name="Marage G."/>
            <person name="Marchand G."/>
            <person name="Marquand E."/>
            <person name="Bret-Mestries E."/>
            <person name="Morien E."/>
            <person name="Nambeesan S."/>
            <person name="Nguyen T."/>
            <person name="Pegot-Espagnet P."/>
            <person name="Pouilly N."/>
            <person name="Raftis F."/>
            <person name="Sallet E."/>
            <person name="Schiex T."/>
            <person name="Thomas J."/>
            <person name="Vandecasteele C."/>
            <person name="Vares D."/>
            <person name="Vear F."/>
            <person name="Vautrin S."/>
            <person name="Crespi M."/>
            <person name="Mangin B."/>
            <person name="Burke J.M."/>
            <person name="Salse J."/>
            <person name="Munos S."/>
            <person name="Vincourt P."/>
            <person name="Rieseberg L.H."/>
            <person name="Langlade N.B."/>
        </authorList>
    </citation>
    <scope>NUCLEOTIDE SEQUENCE [LARGE SCALE GENOMIC DNA]</scope>
    <source>
        <strain evidence="2">cv. SF193</strain>
    </source>
</reference>
<organism evidence="1 2">
    <name type="scientific">Helianthus annuus</name>
    <name type="common">Common sunflower</name>
    <dbReference type="NCBI Taxonomy" id="4232"/>
    <lineage>
        <taxon>Eukaryota</taxon>
        <taxon>Viridiplantae</taxon>
        <taxon>Streptophyta</taxon>
        <taxon>Embryophyta</taxon>
        <taxon>Tracheophyta</taxon>
        <taxon>Spermatophyta</taxon>
        <taxon>Magnoliopsida</taxon>
        <taxon>eudicotyledons</taxon>
        <taxon>Gunneridae</taxon>
        <taxon>Pentapetalae</taxon>
        <taxon>asterids</taxon>
        <taxon>campanulids</taxon>
        <taxon>Asterales</taxon>
        <taxon>Asteraceae</taxon>
        <taxon>Asteroideae</taxon>
        <taxon>Heliantheae alliance</taxon>
        <taxon>Heliantheae</taxon>
        <taxon>Helianthus</taxon>
    </lineage>
</organism>